<comment type="similarity">
    <text evidence="3">Belongs to the acetyltransferase family. RimJ subfamily.</text>
</comment>
<dbReference type="AlphaFoldDB" id="A0A8J3U9N1"/>
<evidence type="ECO:0000313" key="6">
    <source>
        <dbReference type="EMBL" id="GII41308.1"/>
    </source>
</evidence>
<dbReference type="PANTHER" id="PTHR43792">
    <property type="entry name" value="GNAT FAMILY, PUTATIVE (AFU_ORTHOLOGUE AFUA_3G00765)-RELATED-RELATED"/>
    <property type="match status" value="1"/>
</dbReference>
<dbReference type="InterPro" id="IPR016181">
    <property type="entry name" value="Acyl_CoA_acyltransferase"/>
</dbReference>
<proteinExistence type="inferred from homology"/>
<evidence type="ECO:0000259" key="5">
    <source>
        <dbReference type="PROSITE" id="PS51186"/>
    </source>
</evidence>
<dbReference type="EMBL" id="BOOP01000031">
    <property type="protein sequence ID" value="GII41308.1"/>
    <property type="molecule type" value="Genomic_DNA"/>
</dbReference>
<dbReference type="SUPFAM" id="SSF55729">
    <property type="entry name" value="Acyl-CoA N-acyltransferases (Nat)"/>
    <property type="match status" value="1"/>
</dbReference>
<dbReference type="InterPro" id="IPR051531">
    <property type="entry name" value="N-acetyltransferase"/>
</dbReference>
<dbReference type="PANTHER" id="PTHR43792:SF8">
    <property type="entry name" value="[RIBOSOMAL PROTEIN US5]-ALANINE N-ACETYLTRANSFERASE"/>
    <property type="match status" value="1"/>
</dbReference>
<sequence length="217" mass="24009">MIDADPLLPHLEAGRRGDGTVDTVTDDFMTGQGDDSRVTLRPMTAHDEEEFIELVRASAELHHPWMSLPATPEEFQTYLGRYDDPLTAEGLLVCVRDTGAIAGVVFVNSIIRGRFQSASLGYAAFAPSAGRGYMSEGLGLVLRHAFEDLRLHRLEAQIQPGNHASLKLVQRLGFRYEGCSPELLFIDGAWRDHERWVITTSMIDGFAGDPHPTLPVH</sequence>
<keyword evidence="7" id="KW-1185">Reference proteome</keyword>
<dbReference type="Pfam" id="PF13302">
    <property type="entry name" value="Acetyltransf_3"/>
    <property type="match status" value="1"/>
</dbReference>
<evidence type="ECO:0000313" key="7">
    <source>
        <dbReference type="Proteomes" id="UP000622547"/>
    </source>
</evidence>
<keyword evidence="1" id="KW-0808">Transferase</keyword>
<feature type="region of interest" description="Disordered" evidence="4">
    <location>
        <begin position="1"/>
        <end position="22"/>
    </location>
</feature>
<dbReference type="InterPro" id="IPR000182">
    <property type="entry name" value="GNAT_dom"/>
</dbReference>
<evidence type="ECO:0000256" key="3">
    <source>
        <dbReference type="ARBA" id="ARBA00038502"/>
    </source>
</evidence>
<dbReference type="Gene3D" id="3.40.630.30">
    <property type="match status" value="1"/>
</dbReference>
<name>A0A8J3U9N1_9ACTN</name>
<dbReference type="GO" id="GO:0005737">
    <property type="term" value="C:cytoplasm"/>
    <property type="evidence" value="ECO:0007669"/>
    <property type="project" value="TreeGrafter"/>
</dbReference>
<evidence type="ECO:0000256" key="1">
    <source>
        <dbReference type="ARBA" id="ARBA00022679"/>
    </source>
</evidence>
<gene>
    <name evidence="6" type="ORF">Pph01_63110</name>
</gene>
<organism evidence="6 7">
    <name type="scientific">Planotetraspora phitsanulokensis</name>
    <dbReference type="NCBI Taxonomy" id="575192"/>
    <lineage>
        <taxon>Bacteria</taxon>
        <taxon>Bacillati</taxon>
        <taxon>Actinomycetota</taxon>
        <taxon>Actinomycetes</taxon>
        <taxon>Streptosporangiales</taxon>
        <taxon>Streptosporangiaceae</taxon>
        <taxon>Planotetraspora</taxon>
    </lineage>
</organism>
<comment type="caution">
    <text evidence="6">The sequence shown here is derived from an EMBL/GenBank/DDBJ whole genome shotgun (WGS) entry which is preliminary data.</text>
</comment>
<dbReference type="Proteomes" id="UP000622547">
    <property type="component" value="Unassembled WGS sequence"/>
</dbReference>
<feature type="domain" description="N-acetyltransferase" evidence="5">
    <location>
        <begin position="38"/>
        <end position="197"/>
    </location>
</feature>
<dbReference type="GO" id="GO:0008999">
    <property type="term" value="F:protein-N-terminal-alanine acetyltransferase activity"/>
    <property type="evidence" value="ECO:0007669"/>
    <property type="project" value="TreeGrafter"/>
</dbReference>
<dbReference type="PROSITE" id="PS51186">
    <property type="entry name" value="GNAT"/>
    <property type="match status" value="1"/>
</dbReference>
<evidence type="ECO:0000256" key="2">
    <source>
        <dbReference type="ARBA" id="ARBA00023315"/>
    </source>
</evidence>
<keyword evidence="2" id="KW-0012">Acyltransferase</keyword>
<accession>A0A8J3U9N1</accession>
<evidence type="ECO:0000256" key="4">
    <source>
        <dbReference type="SAM" id="MobiDB-lite"/>
    </source>
</evidence>
<reference evidence="6 7" key="1">
    <citation type="submission" date="2021-01" db="EMBL/GenBank/DDBJ databases">
        <title>Whole genome shotgun sequence of Planotetraspora phitsanulokensis NBRC 104273.</title>
        <authorList>
            <person name="Komaki H."/>
            <person name="Tamura T."/>
        </authorList>
    </citation>
    <scope>NUCLEOTIDE SEQUENCE [LARGE SCALE GENOMIC DNA]</scope>
    <source>
        <strain evidence="6 7">NBRC 104273</strain>
    </source>
</reference>
<protein>
    <submittedName>
        <fullName evidence="6">Acetyltransferase</fullName>
    </submittedName>
</protein>